<evidence type="ECO:0000256" key="8">
    <source>
        <dbReference type="ARBA" id="ARBA00023242"/>
    </source>
</evidence>
<evidence type="ECO:0000256" key="5">
    <source>
        <dbReference type="ARBA" id="ARBA00020264"/>
    </source>
</evidence>
<name>A0A8T2IFZ3_9PIPI</name>
<keyword evidence="7" id="KW-0819">tRNA processing</keyword>
<keyword evidence="8" id="KW-0539">Nucleus</keyword>
<sequence>RLTFHDGHSDPLKWRHLPHSLSPSDFTADRIRTLVGRSGSATVVLDSLSWILARLPLPSVCHTLKDLSWGHKGAACPAIRIVALLHKDLHLPGVFLSVCHLADTLIDVEGKGDRDCVTITHHGRTGRTVTSVSVWESLYR</sequence>
<dbReference type="Proteomes" id="UP000812440">
    <property type="component" value="Unassembled WGS sequence"/>
</dbReference>
<dbReference type="InterPro" id="IPR019519">
    <property type="entry name" value="Elp5"/>
</dbReference>
<comment type="pathway">
    <text evidence="3">tRNA modification; 5-methoxycarbonylmethyl-2-thiouridine-tRNA biosynthesis.</text>
</comment>
<evidence type="ECO:0000313" key="9">
    <source>
        <dbReference type="EMBL" id="KAG8429638.1"/>
    </source>
</evidence>
<evidence type="ECO:0000256" key="6">
    <source>
        <dbReference type="ARBA" id="ARBA00022490"/>
    </source>
</evidence>
<dbReference type="PANTHER" id="PTHR15641:SF1">
    <property type="entry name" value="ELONGATOR COMPLEX PROTEIN 5"/>
    <property type="match status" value="1"/>
</dbReference>
<dbReference type="GO" id="GO:0033588">
    <property type="term" value="C:elongator holoenzyme complex"/>
    <property type="evidence" value="ECO:0007669"/>
    <property type="project" value="InterPro"/>
</dbReference>
<reference evidence="9" key="1">
    <citation type="thesis" date="2020" institute="ProQuest LLC" country="789 East Eisenhower Parkway, Ann Arbor, MI, USA">
        <title>Comparative Genomics and Chromosome Evolution.</title>
        <authorList>
            <person name="Mudd A.B."/>
        </authorList>
    </citation>
    <scope>NUCLEOTIDE SEQUENCE</scope>
    <source>
        <strain evidence="9">Female2</strain>
        <tissue evidence="9">Blood</tissue>
    </source>
</reference>
<evidence type="ECO:0000256" key="4">
    <source>
        <dbReference type="ARBA" id="ARBA00009567"/>
    </source>
</evidence>
<evidence type="ECO:0000313" key="10">
    <source>
        <dbReference type="Proteomes" id="UP000812440"/>
    </source>
</evidence>
<dbReference type="EMBL" id="JAACNH010004490">
    <property type="protein sequence ID" value="KAG8429638.1"/>
    <property type="molecule type" value="Genomic_DNA"/>
</dbReference>
<comment type="subcellular location">
    <subcellularLocation>
        <location evidence="2">Cytoplasm</location>
    </subcellularLocation>
    <subcellularLocation>
        <location evidence="1">Nucleus</location>
    </subcellularLocation>
</comment>
<evidence type="ECO:0000256" key="3">
    <source>
        <dbReference type="ARBA" id="ARBA00005043"/>
    </source>
</evidence>
<dbReference type="PANTHER" id="PTHR15641">
    <property type="entry name" value="ELONGATOR COMPLEX PROTEIN 5"/>
    <property type="match status" value="1"/>
</dbReference>
<comment type="similarity">
    <text evidence="4">Belongs to the ELP5 family.</text>
</comment>
<dbReference type="GO" id="GO:0005634">
    <property type="term" value="C:nucleus"/>
    <property type="evidence" value="ECO:0007669"/>
    <property type="project" value="UniProtKB-SubCell"/>
</dbReference>
<comment type="caution">
    <text evidence="9">The sequence shown here is derived from an EMBL/GenBank/DDBJ whole genome shotgun (WGS) entry which is preliminary data.</text>
</comment>
<feature type="non-terminal residue" evidence="9">
    <location>
        <position position="140"/>
    </location>
</feature>
<dbReference type="GO" id="GO:0002098">
    <property type="term" value="P:tRNA wobble uridine modification"/>
    <property type="evidence" value="ECO:0007669"/>
    <property type="project" value="InterPro"/>
</dbReference>
<accession>A0A8T2IFZ3</accession>
<dbReference type="GO" id="GO:0005829">
    <property type="term" value="C:cytosol"/>
    <property type="evidence" value="ECO:0007669"/>
    <property type="project" value="TreeGrafter"/>
</dbReference>
<keyword evidence="10" id="KW-1185">Reference proteome</keyword>
<evidence type="ECO:0000256" key="7">
    <source>
        <dbReference type="ARBA" id="ARBA00022694"/>
    </source>
</evidence>
<dbReference type="OrthoDB" id="166907at2759"/>
<protein>
    <recommendedName>
        <fullName evidence="5">Elongator complex protein 5</fullName>
    </recommendedName>
</protein>
<organism evidence="9 10">
    <name type="scientific">Hymenochirus boettgeri</name>
    <name type="common">Congo dwarf clawed frog</name>
    <dbReference type="NCBI Taxonomy" id="247094"/>
    <lineage>
        <taxon>Eukaryota</taxon>
        <taxon>Metazoa</taxon>
        <taxon>Chordata</taxon>
        <taxon>Craniata</taxon>
        <taxon>Vertebrata</taxon>
        <taxon>Euteleostomi</taxon>
        <taxon>Amphibia</taxon>
        <taxon>Batrachia</taxon>
        <taxon>Anura</taxon>
        <taxon>Pipoidea</taxon>
        <taxon>Pipidae</taxon>
        <taxon>Pipinae</taxon>
        <taxon>Hymenochirus</taxon>
    </lineage>
</organism>
<gene>
    <name evidence="9" type="ORF">GDO86_019643</name>
</gene>
<evidence type="ECO:0000256" key="1">
    <source>
        <dbReference type="ARBA" id="ARBA00004123"/>
    </source>
</evidence>
<dbReference type="AlphaFoldDB" id="A0A8T2IFZ3"/>
<proteinExistence type="inferred from homology"/>
<dbReference type="GO" id="GO:0000049">
    <property type="term" value="F:tRNA binding"/>
    <property type="evidence" value="ECO:0007669"/>
    <property type="project" value="TreeGrafter"/>
</dbReference>
<evidence type="ECO:0000256" key="2">
    <source>
        <dbReference type="ARBA" id="ARBA00004496"/>
    </source>
</evidence>
<keyword evidence="6" id="KW-0963">Cytoplasm</keyword>